<accession>A0A3G4ZY76</accession>
<dbReference type="SUPFAM" id="SSF50998">
    <property type="entry name" value="Quinoprotein alcohol dehydrogenase-like"/>
    <property type="match status" value="1"/>
</dbReference>
<gene>
    <name evidence="1" type="ORF">Faunusvirus56_3</name>
</gene>
<protein>
    <submittedName>
        <fullName evidence="1">Uncharacterized protein</fullName>
    </submittedName>
</protein>
<dbReference type="EMBL" id="MK072187">
    <property type="protein sequence ID" value="AYV79810.1"/>
    <property type="molecule type" value="Genomic_DNA"/>
</dbReference>
<evidence type="ECO:0000313" key="1">
    <source>
        <dbReference type="EMBL" id="AYV79810.1"/>
    </source>
</evidence>
<name>A0A3G4ZY76_9VIRU</name>
<sequence>MTNVITCLKSVEKVLSNKDLTRMIAEYLPLDIIRNISTTCKYLTYLVTDETLLQVLHKYYYNRVDNICSFRQKINAIYNMKLAKYNVSIKDIDKNIDVVSYVSGKLIYALKYPLSTDQLYVYDIKTYELSTITLDTDIYNIKIYQNNIVGYYSTKNIIVFDITGNKICNIKSDSGICSFQLCDSNIIYDTDESGIVIFDIYENKVIKKFTAFHGINCHVIKNNVYMYGQDVILKYNITTDEMTTIKYKYWITHCTSINEDLIHFGGERKDYNSKFKTRAHRSPPYILTTENCQLSDKSYKQVVVSNCCDKLYIDKNKYIILDRIGLIYILLINDKRKGCMLKNIAKINCDKYCDRKSIIVSSDTEIFIITDDKLYILNFDI</sequence>
<proteinExistence type="predicted"/>
<organism evidence="1">
    <name type="scientific">Faunusvirus sp</name>
    <dbReference type="NCBI Taxonomy" id="2487766"/>
    <lineage>
        <taxon>Viruses</taxon>
        <taxon>Varidnaviria</taxon>
        <taxon>Bamfordvirae</taxon>
        <taxon>Nucleocytoviricota</taxon>
        <taxon>Megaviricetes</taxon>
        <taxon>Imitervirales</taxon>
        <taxon>Mimiviridae</taxon>
    </lineage>
</organism>
<dbReference type="InterPro" id="IPR011047">
    <property type="entry name" value="Quinoprotein_ADH-like_sf"/>
</dbReference>
<reference evidence="1" key="1">
    <citation type="submission" date="2018-10" db="EMBL/GenBank/DDBJ databases">
        <title>Hidden diversity of soil giant viruses.</title>
        <authorList>
            <person name="Schulz F."/>
            <person name="Alteio L."/>
            <person name="Goudeau D."/>
            <person name="Ryan E.M."/>
            <person name="Malmstrom R.R."/>
            <person name="Blanchard J."/>
            <person name="Woyke T."/>
        </authorList>
    </citation>
    <scope>NUCLEOTIDE SEQUENCE</scope>
    <source>
        <strain evidence="1">FNV1</strain>
    </source>
</reference>